<dbReference type="RefSeq" id="WP_219722452.1">
    <property type="nucleotide sequence ID" value="NZ_PNHK01000661.1"/>
</dbReference>
<proteinExistence type="predicted"/>
<sequence>GIGKPDRAAARVLAARMVYGDAEPDVAELRPAGTTKAGLAESAPEIIQDSTDTRTDERGE</sequence>
<evidence type="ECO:0000313" key="2">
    <source>
        <dbReference type="EMBL" id="PMC98945.1"/>
    </source>
</evidence>
<feature type="non-terminal residue" evidence="2">
    <location>
        <position position="1"/>
    </location>
</feature>
<gene>
    <name evidence="2" type="ORF">CJ199_15585</name>
</gene>
<feature type="region of interest" description="Disordered" evidence="1">
    <location>
        <begin position="29"/>
        <end position="60"/>
    </location>
</feature>
<dbReference type="AlphaFoldDB" id="A0A2N6VID4"/>
<accession>A0A2N6VID4</accession>
<organism evidence="2 3">
    <name type="scientific">Brevibacterium paucivorans</name>
    <dbReference type="NCBI Taxonomy" id="170994"/>
    <lineage>
        <taxon>Bacteria</taxon>
        <taxon>Bacillati</taxon>
        <taxon>Actinomycetota</taxon>
        <taxon>Actinomycetes</taxon>
        <taxon>Micrococcales</taxon>
        <taxon>Brevibacteriaceae</taxon>
        <taxon>Brevibacterium</taxon>
    </lineage>
</organism>
<comment type="caution">
    <text evidence="2">The sequence shown here is derived from an EMBL/GenBank/DDBJ whole genome shotgun (WGS) entry which is preliminary data.</text>
</comment>
<protein>
    <submittedName>
        <fullName evidence="2">Uncharacterized protein</fullName>
    </submittedName>
</protein>
<dbReference type="EMBL" id="PNHK01000661">
    <property type="protein sequence ID" value="PMC98945.1"/>
    <property type="molecule type" value="Genomic_DNA"/>
</dbReference>
<dbReference type="Proteomes" id="UP000235598">
    <property type="component" value="Unassembled WGS sequence"/>
</dbReference>
<evidence type="ECO:0000313" key="3">
    <source>
        <dbReference type="Proteomes" id="UP000235598"/>
    </source>
</evidence>
<name>A0A2N6VID4_9MICO</name>
<feature type="compositionally biased region" description="Basic and acidic residues" evidence="1">
    <location>
        <begin position="51"/>
        <end position="60"/>
    </location>
</feature>
<evidence type="ECO:0000256" key="1">
    <source>
        <dbReference type="SAM" id="MobiDB-lite"/>
    </source>
</evidence>
<reference evidence="2 3" key="1">
    <citation type="submission" date="2017-09" db="EMBL/GenBank/DDBJ databases">
        <title>Bacterial strain isolated from the female urinary microbiota.</title>
        <authorList>
            <person name="Thomas-White K."/>
            <person name="Kumar N."/>
            <person name="Forster S."/>
            <person name="Putonti C."/>
            <person name="Lawley T."/>
            <person name="Wolfe A.J."/>
        </authorList>
    </citation>
    <scope>NUCLEOTIDE SEQUENCE [LARGE SCALE GENOMIC DNA]</scope>
    <source>
        <strain evidence="2 3">UMB1301</strain>
    </source>
</reference>